<dbReference type="AlphaFoldDB" id="A0A9D4EUS1"/>
<dbReference type="Proteomes" id="UP000828390">
    <property type="component" value="Unassembled WGS sequence"/>
</dbReference>
<accession>A0A9D4EUS1</accession>
<reference evidence="1" key="1">
    <citation type="journal article" date="2019" name="bioRxiv">
        <title>The Genome of the Zebra Mussel, Dreissena polymorpha: A Resource for Invasive Species Research.</title>
        <authorList>
            <person name="McCartney M.A."/>
            <person name="Auch B."/>
            <person name="Kono T."/>
            <person name="Mallez S."/>
            <person name="Zhang Y."/>
            <person name="Obille A."/>
            <person name="Becker A."/>
            <person name="Abrahante J.E."/>
            <person name="Garbe J."/>
            <person name="Badalamenti J.P."/>
            <person name="Herman A."/>
            <person name="Mangelson H."/>
            <person name="Liachko I."/>
            <person name="Sullivan S."/>
            <person name="Sone E.D."/>
            <person name="Koren S."/>
            <person name="Silverstein K.A.T."/>
            <person name="Beckman K.B."/>
            <person name="Gohl D.M."/>
        </authorList>
    </citation>
    <scope>NUCLEOTIDE SEQUENCE</scope>
    <source>
        <strain evidence="1">Duluth1</strain>
        <tissue evidence="1">Whole animal</tissue>
    </source>
</reference>
<keyword evidence="2" id="KW-1185">Reference proteome</keyword>
<reference evidence="1" key="2">
    <citation type="submission" date="2020-11" db="EMBL/GenBank/DDBJ databases">
        <authorList>
            <person name="McCartney M.A."/>
            <person name="Auch B."/>
            <person name="Kono T."/>
            <person name="Mallez S."/>
            <person name="Becker A."/>
            <person name="Gohl D.M."/>
            <person name="Silverstein K.A.T."/>
            <person name="Koren S."/>
            <person name="Bechman K.B."/>
            <person name="Herman A."/>
            <person name="Abrahante J.E."/>
            <person name="Garbe J."/>
        </authorList>
    </citation>
    <scope>NUCLEOTIDE SEQUENCE</scope>
    <source>
        <strain evidence="1">Duluth1</strain>
        <tissue evidence="1">Whole animal</tissue>
    </source>
</reference>
<proteinExistence type="predicted"/>
<gene>
    <name evidence="1" type="ORF">DPMN_162882</name>
</gene>
<dbReference type="EMBL" id="JAIWYP010000008">
    <property type="protein sequence ID" value="KAH3784811.1"/>
    <property type="molecule type" value="Genomic_DNA"/>
</dbReference>
<organism evidence="1 2">
    <name type="scientific">Dreissena polymorpha</name>
    <name type="common">Zebra mussel</name>
    <name type="synonym">Mytilus polymorpha</name>
    <dbReference type="NCBI Taxonomy" id="45954"/>
    <lineage>
        <taxon>Eukaryota</taxon>
        <taxon>Metazoa</taxon>
        <taxon>Spiralia</taxon>
        <taxon>Lophotrochozoa</taxon>
        <taxon>Mollusca</taxon>
        <taxon>Bivalvia</taxon>
        <taxon>Autobranchia</taxon>
        <taxon>Heteroconchia</taxon>
        <taxon>Euheterodonta</taxon>
        <taxon>Imparidentia</taxon>
        <taxon>Neoheterodontei</taxon>
        <taxon>Myida</taxon>
        <taxon>Dreissenoidea</taxon>
        <taxon>Dreissenidae</taxon>
        <taxon>Dreissena</taxon>
    </lineage>
</organism>
<protein>
    <submittedName>
        <fullName evidence="1">Uncharacterized protein</fullName>
    </submittedName>
</protein>
<name>A0A9D4EUS1_DREPO</name>
<comment type="caution">
    <text evidence="1">The sequence shown here is derived from an EMBL/GenBank/DDBJ whole genome shotgun (WGS) entry which is preliminary data.</text>
</comment>
<evidence type="ECO:0000313" key="1">
    <source>
        <dbReference type="EMBL" id="KAH3784811.1"/>
    </source>
</evidence>
<evidence type="ECO:0000313" key="2">
    <source>
        <dbReference type="Proteomes" id="UP000828390"/>
    </source>
</evidence>
<sequence length="187" mass="21128">MELCYENVINDNQRGMPIRKIKLSQSFSSVFYIGRHCEEFFHGMITEAASSKMGWRGLCGRGSPGLVMGPCIVEIDRIAISEVQYQLKVNRCRNEEVIVKGNFGWVWHIRGLCGRGAPGLVMGPCIVEIDRIFIRDDQNQYEVKRCRNEEVNFQGSSANSVGEESGQDGRTERGDQYNISTLLKAWG</sequence>